<dbReference type="Pfam" id="PF13639">
    <property type="entry name" value="zf-RING_2"/>
    <property type="match status" value="1"/>
</dbReference>
<feature type="domain" description="RING-type" evidence="13">
    <location>
        <begin position="630"/>
        <end position="673"/>
    </location>
</feature>
<comment type="caution">
    <text evidence="14">The sequence shown here is derived from an EMBL/GenBank/DDBJ whole genome shotgun (WGS) entry which is preliminary data.</text>
</comment>
<feature type="region of interest" description="Disordered" evidence="11">
    <location>
        <begin position="384"/>
        <end position="473"/>
    </location>
</feature>
<keyword evidence="6 10" id="KW-0863">Zinc-finger</keyword>
<evidence type="ECO:0000256" key="5">
    <source>
        <dbReference type="ARBA" id="ARBA00022723"/>
    </source>
</evidence>
<dbReference type="GO" id="GO:0061630">
    <property type="term" value="F:ubiquitin protein ligase activity"/>
    <property type="evidence" value="ECO:0007669"/>
    <property type="project" value="UniProtKB-EC"/>
</dbReference>
<feature type="compositionally biased region" description="Polar residues" evidence="11">
    <location>
        <begin position="171"/>
        <end position="188"/>
    </location>
</feature>
<evidence type="ECO:0000256" key="3">
    <source>
        <dbReference type="ARBA" id="ARBA00012483"/>
    </source>
</evidence>
<evidence type="ECO:0000256" key="6">
    <source>
        <dbReference type="ARBA" id="ARBA00022771"/>
    </source>
</evidence>
<dbReference type="GO" id="GO:0008270">
    <property type="term" value="F:zinc ion binding"/>
    <property type="evidence" value="ECO:0007669"/>
    <property type="project" value="UniProtKB-KW"/>
</dbReference>
<evidence type="ECO:0000256" key="1">
    <source>
        <dbReference type="ARBA" id="ARBA00000900"/>
    </source>
</evidence>
<dbReference type="PANTHER" id="PTHR47168">
    <property type="entry name" value="RING ZINC FINGER DOMAIN SUPERFAMILY PROTEIN-RELATED"/>
    <property type="match status" value="1"/>
</dbReference>
<name>A0AAE0N6F8_9PEZI</name>
<dbReference type="Proteomes" id="UP001285441">
    <property type="component" value="Unassembled WGS sequence"/>
</dbReference>
<evidence type="ECO:0000313" key="15">
    <source>
        <dbReference type="Proteomes" id="UP001285441"/>
    </source>
</evidence>
<sequence>MRFSRAVILVLFFSSSFFLACRLIITLRHSSTQSLSPSLQNFFTFGGPASLFFPQNAAISLGDDNTTFFPARPAAFGPDFPVEGLGGRLWVGIGFGEDNSPDGDGVGEFGCSDVPRWEDRRSNVKVGLAEDKLAGAAFEAKGSRRRKTTSKSQPREAPVDDGTDDYLHQGLPQSKHSSGAGSSTMGSNHADIQTIQETAEITGKIALLKRGGCGFAQKVKWAQRRGAIAVVIGDSQKGAPLVQMFAQGDAADITIPSIFTSWTTAHLLSSLMQPGSFIEDIVDKHGNPTLKVHQSSKAKKNKKVEQAAPVTFMPTPTSKPGSAKFAPPAGKPGASRRSWLSGLLRRGASDNVPPHQDRSPRSGRLDWELVDDWSDKKDKLIKTGLDKASKKPSKGSDVADSDKPHDNFQIGIQDWRDPDLVGAPADSNSEAVTGSKPSVSQIPSGGSSTDSASRDGAEASADTASSIVLPKETTDGKAPEGLWITITPTTSVSPLFDTLLVLVISPLVTLTVVYALLVMRAKIRRRSWRAPKSVVERLPVRTYYAIATSSTQSTRVPSPASSSPNTPLLLPEPAPRPPSHTNTDIPRPADLVRVDSALQASATPTTPSAEIIAPNASGEWRRYMGRQVECVVCLEEYEDGVSQVMSLPCGHEFHVDCITPWLTRQRRTCPICKGDVVRSLARGSTSPQRPRPATAPRTQRFRPAELFVGLRQRTARESRTWSVVLMGGRVVFYPDAETVHVRVTGSGRFSRLLAVTAMHSVHLLVVLGRIVTGTEKDVN</sequence>
<organism evidence="14 15">
    <name type="scientific">Podospora didyma</name>
    <dbReference type="NCBI Taxonomy" id="330526"/>
    <lineage>
        <taxon>Eukaryota</taxon>
        <taxon>Fungi</taxon>
        <taxon>Dikarya</taxon>
        <taxon>Ascomycota</taxon>
        <taxon>Pezizomycotina</taxon>
        <taxon>Sordariomycetes</taxon>
        <taxon>Sordariomycetidae</taxon>
        <taxon>Sordariales</taxon>
        <taxon>Podosporaceae</taxon>
        <taxon>Podospora</taxon>
    </lineage>
</organism>
<dbReference type="AlphaFoldDB" id="A0AAE0N6F8"/>
<dbReference type="SMART" id="SM00184">
    <property type="entry name" value="RING"/>
    <property type="match status" value="1"/>
</dbReference>
<gene>
    <name evidence="14" type="ORF">B0H63DRAFT_496669</name>
</gene>
<dbReference type="Gene3D" id="3.50.30.30">
    <property type="match status" value="1"/>
</dbReference>
<evidence type="ECO:0000256" key="2">
    <source>
        <dbReference type="ARBA" id="ARBA00004167"/>
    </source>
</evidence>
<keyword evidence="8 12" id="KW-1133">Transmembrane helix</keyword>
<dbReference type="Gene3D" id="3.30.40.10">
    <property type="entry name" value="Zinc/RING finger domain, C3HC4 (zinc finger)"/>
    <property type="match status" value="1"/>
</dbReference>
<dbReference type="EMBL" id="JAULSW010000008">
    <property type="protein sequence ID" value="KAK3371893.1"/>
    <property type="molecule type" value="Genomic_DNA"/>
</dbReference>
<feature type="region of interest" description="Disordered" evidence="11">
    <location>
        <begin position="139"/>
        <end position="188"/>
    </location>
</feature>
<evidence type="ECO:0000313" key="14">
    <source>
        <dbReference type="EMBL" id="KAK3371893.1"/>
    </source>
</evidence>
<keyword evidence="4 12" id="KW-0812">Transmembrane</keyword>
<evidence type="ECO:0000256" key="12">
    <source>
        <dbReference type="SAM" id="Phobius"/>
    </source>
</evidence>
<dbReference type="CDD" id="cd16454">
    <property type="entry name" value="RING-H2_PA-TM-RING"/>
    <property type="match status" value="1"/>
</dbReference>
<dbReference type="FunFam" id="3.30.40.10:FF:000364">
    <property type="entry name" value="Protease-associated PA domain protein"/>
    <property type="match status" value="1"/>
</dbReference>
<dbReference type="InterPro" id="IPR001841">
    <property type="entry name" value="Znf_RING"/>
</dbReference>
<dbReference type="PROSITE" id="PS51257">
    <property type="entry name" value="PROKAR_LIPOPROTEIN"/>
    <property type="match status" value="1"/>
</dbReference>
<evidence type="ECO:0000259" key="13">
    <source>
        <dbReference type="PROSITE" id="PS50089"/>
    </source>
</evidence>
<protein>
    <recommendedName>
        <fullName evidence="3">RING-type E3 ubiquitin transferase</fullName>
        <ecNumber evidence="3">2.3.2.27</ecNumber>
    </recommendedName>
</protein>
<dbReference type="EC" id="2.3.2.27" evidence="3"/>
<evidence type="ECO:0000256" key="4">
    <source>
        <dbReference type="ARBA" id="ARBA00022692"/>
    </source>
</evidence>
<feature type="region of interest" description="Disordered" evidence="11">
    <location>
        <begin position="551"/>
        <end position="587"/>
    </location>
</feature>
<evidence type="ECO:0000256" key="10">
    <source>
        <dbReference type="PROSITE-ProRule" id="PRU00175"/>
    </source>
</evidence>
<comment type="catalytic activity">
    <reaction evidence="1">
        <text>S-ubiquitinyl-[E2 ubiquitin-conjugating enzyme]-L-cysteine + [acceptor protein]-L-lysine = [E2 ubiquitin-conjugating enzyme]-L-cysteine + N(6)-ubiquitinyl-[acceptor protein]-L-lysine.</text>
        <dbReference type="EC" id="2.3.2.27"/>
    </reaction>
</comment>
<feature type="compositionally biased region" description="Polar residues" evidence="11">
    <location>
        <begin position="426"/>
        <end position="451"/>
    </location>
</feature>
<evidence type="ECO:0000256" key="7">
    <source>
        <dbReference type="ARBA" id="ARBA00022833"/>
    </source>
</evidence>
<keyword evidence="5" id="KW-0479">Metal-binding</keyword>
<comment type="subcellular location">
    <subcellularLocation>
        <location evidence="2">Membrane</location>
        <topology evidence="2">Single-pass membrane protein</topology>
    </subcellularLocation>
</comment>
<dbReference type="InterPro" id="IPR003137">
    <property type="entry name" value="PA_domain"/>
</dbReference>
<keyword evidence="7" id="KW-0862">Zinc</keyword>
<keyword evidence="15" id="KW-1185">Reference proteome</keyword>
<dbReference type="SUPFAM" id="SSF52025">
    <property type="entry name" value="PA domain"/>
    <property type="match status" value="1"/>
</dbReference>
<dbReference type="InterPro" id="IPR013083">
    <property type="entry name" value="Znf_RING/FYVE/PHD"/>
</dbReference>
<feature type="compositionally biased region" description="Low complexity" evidence="11">
    <location>
        <begin position="318"/>
        <end position="337"/>
    </location>
</feature>
<dbReference type="PROSITE" id="PS50089">
    <property type="entry name" value="ZF_RING_2"/>
    <property type="match status" value="1"/>
</dbReference>
<dbReference type="InterPro" id="IPR051653">
    <property type="entry name" value="E3_ligase_sorting_rcpt"/>
</dbReference>
<reference evidence="14" key="2">
    <citation type="submission" date="2023-06" db="EMBL/GenBank/DDBJ databases">
        <authorList>
            <consortium name="Lawrence Berkeley National Laboratory"/>
            <person name="Haridas S."/>
            <person name="Hensen N."/>
            <person name="Bonometti L."/>
            <person name="Westerberg I."/>
            <person name="Brannstrom I.O."/>
            <person name="Guillou S."/>
            <person name="Cros-Aarteil S."/>
            <person name="Calhoun S."/>
            <person name="Kuo A."/>
            <person name="Mondo S."/>
            <person name="Pangilinan J."/>
            <person name="Riley R."/>
            <person name="LaButti K."/>
            <person name="Andreopoulos B."/>
            <person name="Lipzen A."/>
            <person name="Chen C."/>
            <person name="Yanf M."/>
            <person name="Daum C."/>
            <person name="Ng V."/>
            <person name="Clum A."/>
            <person name="Steindorff A."/>
            <person name="Ohm R."/>
            <person name="Martin F."/>
            <person name="Silar P."/>
            <person name="Natvig D."/>
            <person name="Lalanne C."/>
            <person name="Gautier V."/>
            <person name="Ament-velasquez S.L."/>
            <person name="Kruys A."/>
            <person name="Hutchinson M.I."/>
            <person name="Powell A.J."/>
            <person name="Barry K."/>
            <person name="Miller A.N."/>
            <person name="Grigoriev I.V."/>
            <person name="Debuchy R."/>
            <person name="Gladieux P."/>
            <person name="Thoren M.H."/>
            <person name="Johannesson H."/>
        </authorList>
    </citation>
    <scope>NUCLEOTIDE SEQUENCE</scope>
    <source>
        <strain evidence="14">CBS 232.78</strain>
    </source>
</reference>
<dbReference type="PANTHER" id="PTHR47168:SF1">
    <property type="entry name" value="OS02G0798600 PROTEIN"/>
    <property type="match status" value="1"/>
</dbReference>
<feature type="transmembrane region" description="Helical" evidence="12">
    <location>
        <begin position="499"/>
        <end position="519"/>
    </location>
</feature>
<dbReference type="GO" id="GO:0016020">
    <property type="term" value="C:membrane"/>
    <property type="evidence" value="ECO:0007669"/>
    <property type="project" value="UniProtKB-SubCell"/>
</dbReference>
<feature type="compositionally biased region" description="Polar residues" evidence="11">
    <location>
        <begin position="551"/>
        <end position="566"/>
    </location>
</feature>
<evidence type="ECO:0000256" key="8">
    <source>
        <dbReference type="ARBA" id="ARBA00022989"/>
    </source>
</evidence>
<dbReference type="InterPro" id="IPR046450">
    <property type="entry name" value="PA_dom_sf"/>
</dbReference>
<dbReference type="Pfam" id="PF02225">
    <property type="entry name" value="PA"/>
    <property type="match status" value="1"/>
</dbReference>
<proteinExistence type="predicted"/>
<feature type="region of interest" description="Disordered" evidence="11">
    <location>
        <begin position="291"/>
        <end position="337"/>
    </location>
</feature>
<dbReference type="SUPFAM" id="SSF57850">
    <property type="entry name" value="RING/U-box"/>
    <property type="match status" value="1"/>
</dbReference>
<keyword evidence="9 12" id="KW-0472">Membrane</keyword>
<evidence type="ECO:0000256" key="9">
    <source>
        <dbReference type="ARBA" id="ARBA00023136"/>
    </source>
</evidence>
<evidence type="ECO:0000256" key="11">
    <source>
        <dbReference type="SAM" id="MobiDB-lite"/>
    </source>
</evidence>
<reference evidence="14" key="1">
    <citation type="journal article" date="2023" name="Mol. Phylogenet. Evol.">
        <title>Genome-scale phylogeny and comparative genomics of the fungal order Sordariales.</title>
        <authorList>
            <person name="Hensen N."/>
            <person name="Bonometti L."/>
            <person name="Westerberg I."/>
            <person name="Brannstrom I.O."/>
            <person name="Guillou S."/>
            <person name="Cros-Aarteil S."/>
            <person name="Calhoun S."/>
            <person name="Haridas S."/>
            <person name="Kuo A."/>
            <person name="Mondo S."/>
            <person name="Pangilinan J."/>
            <person name="Riley R."/>
            <person name="LaButti K."/>
            <person name="Andreopoulos B."/>
            <person name="Lipzen A."/>
            <person name="Chen C."/>
            <person name="Yan M."/>
            <person name="Daum C."/>
            <person name="Ng V."/>
            <person name="Clum A."/>
            <person name="Steindorff A."/>
            <person name="Ohm R.A."/>
            <person name="Martin F."/>
            <person name="Silar P."/>
            <person name="Natvig D.O."/>
            <person name="Lalanne C."/>
            <person name="Gautier V."/>
            <person name="Ament-Velasquez S.L."/>
            <person name="Kruys A."/>
            <person name="Hutchinson M.I."/>
            <person name="Powell A.J."/>
            <person name="Barry K."/>
            <person name="Miller A.N."/>
            <person name="Grigoriev I.V."/>
            <person name="Debuchy R."/>
            <person name="Gladieux P."/>
            <person name="Hiltunen Thoren M."/>
            <person name="Johannesson H."/>
        </authorList>
    </citation>
    <scope>NUCLEOTIDE SEQUENCE</scope>
    <source>
        <strain evidence="14">CBS 232.78</strain>
    </source>
</reference>
<accession>A0AAE0N6F8</accession>